<dbReference type="InterPro" id="IPR039426">
    <property type="entry name" value="TonB-dep_rcpt-like"/>
</dbReference>
<keyword evidence="4 8" id="KW-0812">Transmembrane</keyword>
<dbReference type="Pfam" id="PF25183">
    <property type="entry name" value="OMP_b-brl_4"/>
    <property type="match status" value="2"/>
</dbReference>
<comment type="caution">
    <text evidence="11">The sequence shown here is derived from an EMBL/GenBank/DDBJ whole genome shotgun (WGS) entry which is preliminary data.</text>
</comment>
<dbReference type="GO" id="GO:0009279">
    <property type="term" value="C:cell outer membrane"/>
    <property type="evidence" value="ECO:0007669"/>
    <property type="project" value="UniProtKB-SubCell"/>
</dbReference>
<evidence type="ECO:0000313" key="12">
    <source>
        <dbReference type="Proteomes" id="UP000318509"/>
    </source>
</evidence>
<keyword evidence="5 8" id="KW-0472">Membrane</keyword>
<evidence type="ECO:0000313" key="11">
    <source>
        <dbReference type="EMBL" id="TMI91279.1"/>
    </source>
</evidence>
<evidence type="ECO:0000259" key="9">
    <source>
        <dbReference type="Pfam" id="PF07715"/>
    </source>
</evidence>
<keyword evidence="6" id="KW-0998">Cell outer membrane</keyword>
<dbReference type="Proteomes" id="UP000318509">
    <property type="component" value="Unassembled WGS sequence"/>
</dbReference>
<evidence type="ECO:0000256" key="1">
    <source>
        <dbReference type="ARBA" id="ARBA00004571"/>
    </source>
</evidence>
<feature type="domain" description="TonB-dependent receptor plug" evidence="9">
    <location>
        <begin position="153"/>
        <end position="264"/>
    </location>
</feature>
<dbReference type="AlphaFoldDB" id="A0A537K679"/>
<dbReference type="InterPro" id="IPR036942">
    <property type="entry name" value="Beta-barrel_TonB_sf"/>
</dbReference>
<accession>A0A537K679</accession>
<dbReference type="SUPFAM" id="SSF56935">
    <property type="entry name" value="Porins"/>
    <property type="match status" value="1"/>
</dbReference>
<feature type="domain" description="TonB-dependent transporter Oar-like beta-barrel" evidence="10">
    <location>
        <begin position="270"/>
        <end position="337"/>
    </location>
</feature>
<keyword evidence="2" id="KW-0813">Transport</keyword>
<dbReference type="PANTHER" id="PTHR30069:SF46">
    <property type="entry name" value="OAR PROTEIN"/>
    <property type="match status" value="1"/>
</dbReference>
<evidence type="ECO:0000256" key="2">
    <source>
        <dbReference type="ARBA" id="ARBA00022448"/>
    </source>
</evidence>
<evidence type="ECO:0000259" key="10">
    <source>
        <dbReference type="Pfam" id="PF25183"/>
    </source>
</evidence>
<dbReference type="InterPro" id="IPR037066">
    <property type="entry name" value="Plug_dom_sf"/>
</dbReference>
<dbReference type="InterPro" id="IPR057601">
    <property type="entry name" value="Oar-like_b-barrel"/>
</dbReference>
<evidence type="ECO:0000256" key="3">
    <source>
        <dbReference type="ARBA" id="ARBA00022452"/>
    </source>
</evidence>
<evidence type="ECO:0000256" key="7">
    <source>
        <dbReference type="SAM" id="MobiDB-lite"/>
    </source>
</evidence>
<keyword evidence="3" id="KW-1134">Transmembrane beta strand</keyword>
<dbReference type="Gene3D" id="2.170.130.10">
    <property type="entry name" value="TonB-dependent receptor, plug domain"/>
    <property type="match status" value="1"/>
</dbReference>
<evidence type="ECO:0000256" key="5">
    <source>
        <dbReference type="ARBA" id="ARBA00023136"/>
    </source>
</evidence>
<feature type="region of interest" description="Disordered" evidence="7">
    <location>
        <begin position="1"/>
        <end position="30"/>
    </location>
</feature>
<dbReference type="GO" id="GO:0044718">
    <property type="term" value="P:siderophore transmembrane transport"/>
    <property type="evidence" value="ECO:0007669"/>
    <property type="project" value="TreeGrafter"/>
</dbReference>
<keyword evidence="11" id="KW-0675">Receptor</keyword>
<comment type="subcellular location">
    <subcellularLocation>
        <location evidence="1">Cell outer membrane</location>
        <topology evidence="1">Multi-pass membrane protein</topology>
    </subcellularLocation>
</comment>
<evidence type="ECO:0000256" key="8">
    <source>
        <dbReference type="SAM" id="Phobius"/>
    </source>
</evidence>
<evidence type="ECO:0000256" key="6">
    <source>
        <dbReference type="ARBA" id="ARBA00023237"/>
    </source>
</evidence>
<feature type="domain" description="TonB-dependent transporter Oar-like beta-barrel" evidence="10">
    <location>
        <begin position="365"/>
        <end position="951"/>
    </location>
</feature>
<dbReference type="GO" id="GO:0015344">
    <property type="term" value="F:siderophore uptake transmembrane transporter activity"/>
    <property type="evidence" value="ECO:0007669"/>
    <property type="project" value="TreeGrafter"/>
</dbReference>
<keyword evidence="8" id="KW-1133">Transmembrane helix</keyword>
<name>A0A537K679_9BACT</name>
<dbReference type="EMBL" id="VBAK01000099">
    <property type="protein sequence ID" value="TMI91279.1"/>
    <property type="molecule type" value="Genomic_DNA"/>
</dbReference>
<feature type="compositionally biased region" description="Basic and acidic residues" evidence="7">
    <location>
        <begin position="21"/>
        <end position="30"/>
    </location>
</feature>
<protein>
    <submittedName>
        <fullName evidence="11">TonB-dependent receptor</fullName>
    </submittedName>
</protein>
<organism evidence="11 12">
    <name type="scientific">Candidatus Segetimicrobium genomatis</name>
    <dbReference type="NCBI Taxonomy" id="2569760"/>
    <lineage>
        <taxon>Bacteria</taxon>
        <taxon>Bacillati</taxon>
        <taxon>Candidatus Sysuimicrobiota</taxon>
        <taxon>Candidatus Sysuimicrobiia</taxon>
        <taxon>Candidatus Sysuimicrobiales</taxon>
        <taxon>Candidatus Segetimicrobiaceae</taxon>
        <taxon>Candidatus Segetimicrobium</taxon>
    </lineage>
</organism>
<dbReference type="InterPro" id="IPR012910">
    <property type="entry name" value="Plug_dom"/>
</dbReference>
<dbReference type="PANTHER" id="PTHR30069">
    <property type="entry name" value="TONB-DEPENDENT OUTER MEMBRANE RECEPTOR"/>
    <property type="match status" value="1"/>
</dbReference>
<proteinExistence type="predicted"/>
<gene>
    <name evidence="11" type="ORF">E6H00_04405</name>
</gene>
<dbReference type="SUPFAM" id="SSF49478">
    <property type="entry name" value="Cna protein B-type domain"/>
    <property type="match status" value="1"/>
</dbReference>
<dbReference type="Pfam" id="PF07715">
    <property type="entry name" value="Plug"/>
    <property type="match status" value="1"/>
</dbReference>
<reference evidence="11 12" key="1">
    <citation type="journal article" date="2019" name="Nat. Microbiol.">
        <title>Mediterranean grassland soil C-N compound turnover is dependent on rainfall and depth, and is mediated by genomically divergent microorganisms.</title>
        <authorList>
            <person name="Diamond S."/>
            <person name="Andeer P.F."/>
            <person name="Li Z."/>
            <person name="Crits-Christoph A."/>
            <person name="Burstein D."/>
            <person name="Anantharaman K."/>
            <person name="Lane K.R."/>
            <person name="Thomas B.C."/>
            <person name="Pan C."/>
            <person name="Northen T.R."/>
            <person name="Banfield J.F."/>
        </authorList>
    </citation>
    <scope>NUCLEOTIDE SEQUENCE [LARGE SCALE GENOMIC DNA]</scope>
    <source>
        <strain evidence="11">NP_3</strain>
    </source>
</reference>
<dbReference type="Gene3D" id="2.40.170.20">
    <property type="entry name" value="TonB-dependent receptor, beta-barrel domain"/>
    <property type="match status" value="1"/>
</dbReference>
<feature type="transmembrane region" description="Helical" evidence="8">
    <location>
        <begin position="39"/>
        <end position="60"/>
    </location>
</feature>
<evidence type="ECO:0000256" key="4">
    <source>
        <dbReference type="ARBA" id="ARBA00022692"/>
    </source>
</evidence>
<sequence length="1054" mass="113767">MSDGPGRHGTRLSETQVSATHDFDEGEHMKKQFKGRRSLIASFVASTLASTAAGPGMVWAQSTDATLAGYTTPGATVTVHNPATGLTRHGVAAGDGHFVIAGLPAGDYTVDAGPGTEQPVTLQVATTTQLDLSTKLAEVTVTGSAIHQETMTSEVAQVVSLHDIDALPQYTRNFLEFASRVPGVQFNIDGSGNSQMRGGAQLYSNVNVYIDGVSQKDYVNGGISGQSGPGQSGDPGNPFPQLAIEEYKVVTSNYKAEFGEAASAVILAQTRSGTNHFEGEAFSTFTNQSLRAATPAELAANKGKASAPSWEYGLAEGGPIIPDKAHFFLTYERKTLSLQNVVLPGGGIDPATVTPLLPPDVASQFGATTNPFTEDLGFGKVDFEPTDTDRMELSAKIRLEHSLQGAANQTAASAAAHYKNDDVRWNLRWVHDWQGLVNQVMLTHQNTTSNTNASPSPQFDYFYYPIAGNTSVTQPIINVGGPGAGVGFRYEQSGYGIQDDLTFSNIHDHTLKVGARFQSIDLISAAGTLDLRDAVYFEAVSSAGVYANPYEVQFPVSFPGVGAPRVDSKDKQFGVYFQDDWAVNRNLTLNLGVRWDYEKVPIWEDYQTPASLVSALNSPGANQPPYSPTTTYAQLLATSFPGSPGIDIHNYISTGSNRSSPWNEVQPRVGFSYDIHADQQYVVFGGFGRSYDRNLFAQLAYETTKVGLYNNPQIYFPTPFTNDSFGVCHTASDVNPANHCYAWNPNYLTVAGLASIGVSTSSHEADMINNHIRSPHSDQLSIGFRTRLADWDAAIAFSDIKSYDAIIGHLGLRYADGSYYSNQGAPWGAFGSLKGYGALILWDNAGIDKNQQVTLSLDKPYTKASGWGVSAAYTFSNAYQNNVAGPNDPYAGNPNAYLFDLPSPYDYPALPSTAVPKHRLVLTASHDLPWGFLLGGKFEMATPRYVDKILGCPGGSACNGLGGNAAPINVRIPGRIAYRDLDLDVSKHFTIFQDVQATARFDVLNVFDFHNYDPNNAVFTNPVYGQPLVPLHYNSQGPIVGFPRTLRLTAELKW</sequence>